<dbReference type="InterPro" id="IPR000123">
    <property type="entry name" value="Reverse_transcriptase_msDNA"/>
</dbReference>
<dbReference type="Proteomes" id="UP000193334">
    <property type="component" value="Chromosome"/>
</dbReference>
<gene>
    <name evidence="12" type="primary">ltrA_1</name>
    <name evidence="12" type="ORF">STSP1_00693</name>
</gene>
<dbReference type="AlphaFoldDB" id="A0A1W6LKL9"/>
<evidence type="ECO:0000313" key="13">
    <source>
        <dbReference type="Proteomes" id="UP000193334"/>
    </source>
</evidence>
<reference evidence="13" key="1">
    <citation type="submission" date="2017-04" db="EMBL/GenBank/DDBJ databases">
        <title>Comparative genomics and description of representatives of a novel lineage of planctomycetes thriving in anoxic sediments.</title>
        <authorList>
            <person name="Spring S."/>
            <person name="Bunk B."/>
            <person name="Sproer C."/>
        </authorList>
    </citation>
    <scope>NUCLEOTIDE SEQUENCE [LARGE SCALE GENOMIC DNA]</scope>
    <source>
        <strain evidence="13">ST-PulAB-D4</strain>
    </source>
</reference>
<evidence type="ECO:0000256" key="1">
    <source>
        <dbReference type="ARBA" id="ARBA00012493"/>
    </source>
</evidence>
<dbReference type="EC" id="2.7.7.49" evidence="1"/>
<evidence type="ECO:0000256" key="5">
    <source>
        <dbReference type="ARBA" id="ARBA00022842"/>
    </source>
</evidence>
<name>A0A1W6LKL9_9BACT</name>
<protein>
    <recommendedName>
        <fullName evidence="1">RNA-directed DNA polymerase</fullName>
        <ecNumber evidence="1">2.7.7.49</ecNumber>
    </recommendedName>
</protein>
<dbReference type="GO" id="GO:0046872">
    <property type="term" value="F:metal ion binding"/>
    <property type="evidence" value="ECO:0007669"/>
    <property type="project" value="UniProtKB-KW"/>
</dbReference>
<dbReference type="CDD" id="cd01651">
    <property type="entry name" value="RT_G2_intron"/>
    <property type="match status" value="1"/>
</dbReference>
<dbReference type="STRING" id="1941349.STSP1_00693"/>
<dbReference type="SUPFAM" id="SSF56672">
    <property type="entry name" value="DNA/RNA polymerases"/>
    <property type="match status" value="1"/>
</dbReference>
<dbReference type="KEGG" id="pbp:STSP1_00693"/>
<dbReference type="PRINTS" id="PR00866">
    <property type="entry name" value="RNADNAPOLMS"/>
</dbReference>
<evidence type="ECO:0000256" key="8">
    <source>
        <dbReference type="ARBA" id="ARBA00034120"/>
    </source>
</evidence>
<comment type="catalytic activity">
    <reaction evidence="9">
        <text>DNA(n) + a 2'-deoxyribonucleoside 5'-triphosphate = DNA(n+1) + diphosphate</text>
        <dbReference type="Rhea" id="RHEA:22508"/>
        <dbReference type="Rhea" id="RHEA-COMP:17339"/>
        <dbReference type="Rhea" id="RHEA-COMP:17340"/>
        <dbReference type="ChEBI" id="CHEBI:33019"/>
        <dbReference type="ChEBI" id="CHEBI:61560"/>
        <dbReference type="ChEBI" id="CHEBI:173112"/>
        <dbReference type="EC" id="2.7.7.49"/>
    </reaction>
</comment>
<keyword evidence="4" id="KW-0479">Metal-binding</keyword>
<keyword evidence="5" id="KW-0460">Magnesium</keyword>
<dbReference type="Pfam" id="PF00078">
    <property type="entry name" value="RVT_1"/>
    <property type="match status" value="1"/>
</dbReference>
<dbReference type="EMBL" id="CP021023">
    <property type="protein sequence ID" value="ARN56317.1"/>
    <property type="molecule type" value="Genomic_DNA"/>
</dbReference>
<proteinExistence type="inferred from homology"/>
<dbReference type="NCBIfam" id="TIGR04416">
    <property type="entry name" value="group_II_RT_mat"/>
    <property type="match status" value="1"/>
</dbReference>
<evidence type="ECO:0000256" key="6">
    <source>
        <dbReference type="ARBA" id="ARBA00022918"/>
    </source>
</evidence>
<dbReference type="InterPro" id="IPR043128">
    <property type="entry name" value="Rev_trsase/Diguanyl_cyclase"/>
</dbReference>
<dbReference type="RefSeq" id="WP_085755015.1">
    <property type="nucleotide sequence ID" value="NZ_CP021023.1"/>
</dbReference>
<dbReference type="InterPro" id="IPR000477">
    <property type="entry name" value="RT_dom"/>
</dbReference>
<feature type="domain" description="Reverse transcriptase" evidence="11">
    <location>
        <begin position="88"/>
        <end position="314"/>
    </location>
</feature>
<evidence type="ECO:0000313" key="12">
    <source>
        <dbReference type="EMBL" id="ARN56317.1"/>
    </source>
</evidence>
<dbReference type="PROSITE" id="PS50878">
    <property type="entry name" value="RT_POL"/>
    <property type="match status" value="1"/>
</dbReference>
<dbReference type="GO" id="GO:0003723">
    <property type="term" value="F:RNA binding"/>
    <property type="evidence" value="ECO:0007669"/>
    <property type="project" value="InterPro"/>
</dbReference>
<evidence type="ECO:0000256" key="10">
    <source>
        <dbReference type="SAM" id="MobiDB-lite"/>
    </source>
</evidence>
<dbReference type="InterPro" id="IPR051083">
    <property type="entry name" value="GrpII_Intron_Splice-Mob/Def"/>
</dbReference>
<keyword evidence="7" id="KW-0051">Antiviral defense</keyword>
<dbReference type="PANTHER" id="PTHR34047:SF8">
    <property type="entry name" value="PROTEIN YKFC"/>
    <property type="match status" value="1"/>
</dbReference>
<evidence type="ECO:0000256" key="9">
    <source>
        <dbReference type="ARBA" id="ARBA00048173"/>
    </source>
</evidence>
<organism evidence="12 13">
    <name type="scientific">Sedimentisphaera salicampi</name>
    <dbReference type="NCBI Taxonomy" id="1941349"/>
    <lineage>
        <taxon>Bacteria</taxon>
        <taxon>Pseudomonadati</taxon>
        <taxon>Planctomycetota</taxon>
        <taxon>Phycisphaerae</taxon>
        <taxon>Sedimentisphaerales</taxon>
        <taxon>Sedimentisphaeraceae</taxon>
        <taxon>Sedimentisphaera</taxon>
    </lineage>
</organism>
<evidence type="ECO:0000256" key="7">
    <source>
        <dbReference type="ARBA" id="ARBA00023118"/>
    </source>
</evidence>
<dbReference type="InterPro" id="IPR030931">
    <property type="entry name" value="Group_II_RT_mat"/>
</dbReference>
<dbReference type="InterPro" id="IPR013597">
    <property type="entry name" value="Mat_intron_G2"/>
</dbReference>
<keyword evidence="2" id="KW-0808">Transferase</keyword>
<evidence type="ECO:0000259" key="11">
    <source>
        <dbReference type="PROSITE" id="PS50878"/>
    </source>
</evidence>
<comment type="similarity">
    <text evidence="8">Belongs to the bacterial reverse transcriptase family.</text>
</comment>
<keyword evidence="13" id="KW-1185">Reference proteome</keyword>
<accession>A0A1W6LKL9</accession>
<dbReference type="PANTHER" id="PTHR34047">
    <property type="entry name" value="NUCLEAR INTRON MATURASE 1, MITOCHONDRIAL-RELATED"/>
    <property type="match status" value="1"/>
</dbReference>
<dbReference type="GO" id="GO:0051607">
    <property type="term" value="P:defense response to virus"/>
    <property type="evidence" value="ECO:0007669"/>
    <property type="project" value="UniProtKB-KW"/>
</dbReference>
<feature type="region of interest" description="Disordered" evidence="10">
    <location>
        <begin position="1"/>
        <end position="22"/>
    </location>
</feature>
<sequence>MVKQKINNYTDTGSRRQNRRVKDAVRQVCATTSTTTRYSESNLLEQVVEQSNMQQAWQRVKRNKGAAGVDRMNIPAAFSYLQDNWPQIKQDILSGHYKPQPVLCIEIPKPKGGIRKLGIPTVIDRMIQQAILQVLSPIFEPTFSDSSFGFRPRRSAHQALKQLQSYCAEGYRWVVDMDLEKFFDNVNHDILMNRISRRVQDKRVLGLIRRYLQSGIMVDGAVNILSKGTPQGSPLSPLLSNIMLDNLDKELEKRGHKFTRYADDCNIYVRSKRAGERVLESIGNFLQKELKLKLNSEKSAVGRPWNRSFLAYSITTHRKGKLKPSKDAVKRFKKKVKVLFRKGRGRNIVRFIKDTLNPVLRGWGQYFRLSEVKGIFEELDRWIRRRLRCIKWRQWKHPKTRLKMLKRRKLPEEQAAKSAYNGRGPWWNAGASHLNKAFPKSYFNKLGLISLQQVVGTTDWLK</sequence>
<dbReference type="InterPro" id="IPR043502">
    <property type="entry name" value="DNA/RNA_pol_sf"/>
</dbReference>
<dbReference type="GO" id="GO:0003964">
    <property type="term" value="F:RNA-directed DNA polymerase activity"/>
    <property type="evidence" value="ECO:0007669"/>
    <property type="project" value="UniProtKB-KW"/>
</dbReference>
<evidence type="ECO:0000256" key="4">
    <source>
        <dbReference type="ARBA" id="ARBA00022723"/>
    </source>
</evidence>
<dbReference type="Pfam" id="PF08388">
    <property type="entry name" value="GIIM"/>
    <property type="match status" value="1"/>
</dbReference>
<keyword evidence="3" id="KW-0548">Nucleotidyltransferase</keyword>
<feature type="compositionally biased region" description="Polar residues" evidence="10">
    <location>
        <begin position="1"/>
        <end position="12"/>
    </location>
</feature>
<evidence type="ECO:0000256" key="3">
    <source>
        <dbReference type="ARBA" id="ARBA00022695"/>
    </source>
</evidence>
<dbReference type="Gene3D" id="3.30.70.270">
    <property type="match status" value="1"/>
</dbReference>
<keyword evidence="6" id="KW-0695">RNA-directed DNA polymerase</keyword>
<evidence type="ECO:0000256" key="2">
    <source>
        <dbReference type="ARBA" id="ARBA00022679"/>
    </source>
</evidence>